<dbReference type="InterPro" id="IPR034829">
    <property type="entry name" value="DnaD-like_sf"/>
</dbReference>
<dbReference type="AlphaFoldDB" id="A0A099YF35"/>
<feature type="domain" description="DnaB/C C-terminal" evidence="2">
    <location>
        <begin position="131"/>
        <end position="203"/>
    </location>
</feature>
<dbReference type="Gene3D" id="1.10.10.630">
    <property type="entry name" value="DnaD domain-like"/>
    <property type="match status" value="1"/>
</dbReference>
<name>A0A099YF35_LIMMU</name>
<evidence type="ECO:0000313" key="5">
    <source>
        <dbReference type="Proteomes" id="UP000030001"/>
    </source>
</evidence>
<comment type="caution">
    <text evidence="4">The sequence shown here is derived from an EMBL/GenBank/DDBJ whole genome shotgun (WGS) entry which is preliminary data.</text>
</comment>
<dbReference type="Pfam" id="PF07261">
    <property type="entry name" value="DnaB_2"/>
    <property type="match status" value="1"/>
</dbReference>
<dbReference type="PANTHER" id="PTHR37293:SF6">
    <property type="entry name" value="DNA REPLICATION PROTEIN DNAD"/>
    <property type="match status" value="1"/>
</dbReference>
<accession>A0A099YF35</accession>
<dbReference type="Proteomes" id="UP000030001">
    <property type="component" value="Unassembled WGS sequence"/>
</dbReference>
<comment type="similarity">
    <text evidence="1">Belongs to the DnaB/DnaD family.</text>
</comment>
<gene>
    <name evidence="4" type="ORF">LX03_03525</name>
</gene>
<dbReference type="EMBL" id="JROC01000027">
    <property type="protein sequence ID" value="KGL67190.1"/>
    <property type="molecule type" value="Genomic_DNA"/>
</dbReference>
<dbReference type="RefSeq" id="WP_034539690.1">
    <property type="nucleotide sequence ID" value="NZ_JAQEWW010000009.1"/>
</dbReference>
<evidence type="ECO:0000313" key="4">
    <source>
        <dbReference type="EMBL" id="KGL67190.1"/>
    </source>
</evidence>
<dbReference type="Pfam" id="PF21984">
    <property type="entry name" value="DnaD_N"/>
    <property type="match status" value="1"/>
</dbReference>
<organism evidence="4 5">
    <name type="scientific">Limosilactobacillus mucosae</name>
    <name type="common">Lactobacillus mucosae</name>
    <dbReference type="NCBI Taxonomy" id="97478"/>
    <lineage>
        <taxon>Bacteria</taxon>
        <taxon>Bacillati</taxon>
        <taxon>Bacillota</taxon>
        <taxon>Bacilli</taxon>
        <taxon>Lactobacillales</taxon>
        <taxon>Lactobacillaceae</taxon>
        <taxon>Limosilactobacillus</taxon>
    </lineage>
</organism>
<sequence>MAKQDFLFSYLQAGETSISNLLLHHYREIGMTSGELLVYLELKSYIDRGIENPSITWIAENLQTDERTVYDQIHQMTEHQLLVQRMKRDAEGKETAYYDFSPLISRLVGREGQIQSQQKNVKQTTAREKLFAEIESEFGRPLTPMEITYVNDWLDKDHYEIEMIRLALKEAVINGSLRFRYMDSILMNWRKNNLKTPQEVEQDKQRYQSRMAQQGGHLGNRPIPNIPILKLPDD</sequence>
<dbReference type="InterPro" id="IPR036388">
    <property type="entry name" value="WH-like_DNA-bd_sf"/>
</dbReference>
<dbReference type="InterPro" id="IPR053162">
    <property type="entry name" value="DnaD"/>
</dbReference>
<dbReference type="SUPFAM" id="SSF158499">
    <property type="entry name" value="DnaD domain-like"/>
    <property type="match status" value="1"/>
</dbReference>
<dbReference type="NCBIfam" id="TIGR01446">
    <property type="entry name" value="DnaD_dom"/>
    <property type="match status" value="1"/>
</dbReference>
<dbReference type="PANTHER" id="PTHR37293">
    <property type="entry name" value="PHAGE REPLICATION PROTEIN-RELATED"/>
    <property type="match status" value="1"/>
</dbReference>
<dbReference type="InterPro" id="IPR006343">
    <property type="entry name" value="DnaB/C_C"/>
</dbReference>
<evidence type="ECO:0000256" key="1">
    <source>
        <dbReference type="ARBA" id="ARBA00093462"/>
    </source>
</evidence>
<dbReference type="Gene3D" id="1.10.10.10">
    <property type="entry name" value="Winged helix-like DNA-binding domain superfamily/Winged helix DNA-binding domain"/>
    <property type="match status" value="1"/>
</dbReference>
<reference evidence="4 5" key="1">
    <citation type="submission" date="2014-09" db="EMBL/GenBank/DDBJ databases">
        <title>Lactobacillus mucosae CRL573 Genome Sequencing.</title>
        <authorList>
            <person name="Bleckwedel J."/>
            <person name="Teran L.C."/>
            <person name="Bonacina J."/>
            <person name="Saavedra L."/>
            <person name="Mozzi F.B."/>
            <person name="Raya R.R."/>
        </authorList>
    </citation>
    <scope>NUCLEOTIDE SEQUENCE [LARGE SCALE GENOMIC DNA]</scope>
    <source>
        <strain evidence="4 5">CRL573</strain>
    </source>
</reference>
<protein>
    <submittedName>
        <fullName evidence="4">DNA replication protein DnaD</fullName>
    </submittedName>
</protein>
<feature type="domain" description="DnaD N-terminal" evidence="3">
    <location>
        <begin position="18"/>
        <end position="117"/>
    </location>
</feature>
<evidence type="ECO:0000259" key="3">
    <source>
        <dbReference type="Pfam" id="PF21984"/>
    </source>
</evidence>
<dbReference type="InterPro" id="IPR053843">
    <property type="entry name" value="DnaD_N"/>
</dbReference>
<proteinExistence type="inferred from homology"/>
<evidence type="ECO:0000259" key="2">
    <source>
        <dbReference type="Pfam" id="PF07261"/>
    </source>
</evidence>